<organism evidence="1 2">
    <name type="scientific">Rhodobacter capsulatus</name>
    <name type="common">Rhodopseudomonas capsulata</name>
    <dbReference type="NCBI Taxonomy" id="1061"/>
    <lineage>
        <taxon>Bacteria</taxon>
        <taxon>Pseudomonadati</taxon>
        <taxon>Pseudomonadota</taxon>
        <taxon>Alphaproteobacteria</taxon>
        <taxon>Rhodobacterales</taxon>
        <taxon>Rhodobacter group</taxon>
        <taxon>Rhodobacter</taxon>
    </lineage>
</organism>
<dbReference type="EMBL" id="SWJZ01000076">
    <property type="protein sequence ID" value="TKD15684.1"/>
    <property type="molecule type" value="Genomic_DNA"/>
</dbReference>
<accession>A0A4V5PPL8</accession>
<comment type="caution">
    <text evidence="1">The sequence shown here is derived from an EMBL/GenBank/DDBJ whole genome shotgun (WGS) entry which is preliminary data.</text>
</comment>
<evidence type="ECO:0000313" key="1">
    <source>
        <dbReference type="EMBL" id="TKD15684.1"/>
    </source>
</evidence>
<evidence type="ECO:0000313" key="2">
    <source>
        <dbReference type="Proteomes" id="UP000310597"/>
    </source>
</evidence>
<sequence>MTQPRRRADIRCVLDKLQSINAVVRMNEEFRRRFKTQTVLPCSETVPMLHLALLASGQIQTRKAYA</sequence>
<reference evidence="1 2" key="1">
    <citation type="submission" date="2019-04" db="EMBL/GenBank/DDBJ databases">
        <title>Draft Whole-Genome sequence of the purple photosynthetic bacterium Rhodobacter capsulatus SP108 with an indigenous class A beta-lactamase.</title>
        <authorList>
            <person name="Robertson S."/>
            <person name="Meyer T.E."/>
            <person name="Kyndt J.A."/>
        </authorList>
    </citation>
    <scope>NUCLEOTIDE SEQUENCE [LARGE SCALE GENOMIC DNA]</scope>
    <source>
        <strain evidence="1 2">SP108</strain>
    </source>
</reference>
<protein>
    <submittedName>
        <fullName evidence="1">Uncharacterized protein</fullName>
    </submittedName>
</protein>
<dbReference type="Proteomes" id="UP000310597">
    <property type="component" value="Unassembled WGS sequence"/>
</dbReference>
<name>A0A4V5PPL8_RHOCA</name>
<dbReference type="OrthoDB" id="165209at2"/>
<gene>
    <name evidence="1" type="ORF">FBT96_15960</name>
</gene>
<proteinExistence type="predicted"/>
<dbReference type="AlphaFoldDB" id="A0A4V5PPL8"/>